<gene>
    <name evidence="2" type="ORF">BDD21_2846</name>
</gene>
<dbReference type="EMBL" id="RBXL01000001">
    <property type="protein sequence ID" value="RKT45396.1"/>
    <property type="molecule type" value="Genomic_DNA"/>
</dbReference>
<evidence type="ECO:0000313" key="3">
    <source>
        <dbReference type="Proteomes" id="UP000274556"/>
    </source>
</evidence>
<dbReference type="RefSeq" id="WP_120797675.1">
    <property type="nucleotide sequence ID" value="NZ_RBXL01000001.1"/>
</dbReference>
<dbReference type="OrthoDB" id="5768044at2"/>
<dbReference type="Proteomes" id="UP000274556">
    <property type="component" value="Unassembled WGS sequence"/>
</dbReference>
<proteinExistence type="predicted"/>
<organism evidence="2 3">
    <name type="scientific">Thiocapsa rosea</name>
    <dbReference type="NCBI Taxonomy" id="69360"/>
    <lineage>
        <taxon>Bacteria</taxon>
        <taxon>Pseudomonadati</taxon>
        <taxon>Pseudomonadota</taxon>
        <taxon>Gammaproteobacteria</taxon>
        <taxon>Chromatiales</taxon>
        <taxon>Chromatiaceae</taxon>
        <taxon>Thiocapsa</taxon>
    </lineage>
</organism>
<protein>
    <submittedName>
        <fullName evidence="2">Putative nucleic acid-binding protein</fullName>
    </submittedName>
</protein>
<sequence>MIATPKTIVDITVLMDALNNEQEPDNASNAILSLAAKGRIQGYVCAAAIDPLHSQLARKLGRTRARSAIQRVCTILAIAPVDAAVIDGAIGLGWQDLDDALTFESARRIGLDCLVTLNGPDFDHPSFTIQEPAEFIQAIAQQP</sequence>
<dbReference type="InterPro" id="IPR002716">
    <property type="entry name" value="PIN_dom"/>
</dbReference>
<reference evidence="2 3" key="1">
    <citation type="submission" date="2018-10" db="EMBL/GenBank/DDBJ databases">
        <title>Genomic Encyclopedia of Archaeal and Bacterial Type Strains, Phase II (KMG-II): from individual species to whole genera.</title>
        <authorList>
            <person name="Goeker M."/>
        </authorList>
    </citation>
    <scope>NUCLEOTIDE SEQUENCE [LARGE SCALE GENOMIC DNA]</scope>
    <source>
        <strain evidence="2 3">DSM 235</strain>
    </source>
</reference>
<dbReference type="SUPFAM" id="SSF88723">
    <property type="entry name" value="PIN domain-like"/>
    <property type="match status" value="1"/>
</dbReference>
<keyword evidence="3" id="KW-1185">Reference proteome</keyword>
<dbReference type="Pfam" id="PF13470">
    <property type="entry name" value="PIN_3"/>
    <property type="match status" value="1"/>
</dbReference>
<dbReference type="InterPro" id="IPR029060">
    <property type="entry name" value="PIN-like_dom_sf"/>
</dbReference>
<feature type="domain" description="PIN" evidence="1">
    <location>
        <begin position="7"/>
        <end position="118"/>
    </location>
</feature>
<evidence type="ECO:0000313" key="2">
    <source>
        <dbReference type="EMBL" id="RKT45396.1"/>
    </source>
</evidence>
<accession>A0A495V7M1</accession>
<dbReference type="AlphaFoldDB" id="A0A495V7M1"/>
<comment type="caution">
    <text evidence="2">The sequence shown here is derived from an EMBL/GenBank/DDBJ whole genome shotgun (WGS) entry which is preliminary data.</text>
</comment>
<name>A0A495V7M1_9GAMM</name>
<evidence type="ECO:0000259" key="1">
    <source>
        <dbReference type="Pfam" id="PF13470"/>
    </source>
</evidence>